<dbReference type="PANTHER" id="PTHR44591:SF22">
    <property type="entry name" value="CHEY SUBFAMILY"/>
    <property type="match status" value="1"/>
</dbReference>
<evidence type="ECO:0000256" key="1">
    <source>
        <dbReference type="ARBA" id="ARBA00022553"/>
    </source>
</evidence>
<dbReference type="InterPro" id="IPR001789">
    <property type="entry name" value="Sig_transdc_resp-reg_receiver"/>
</dbReference>
<evidence type="ECO:0000259" key="3">
    <source>
        <dbReference type="PROSITE" id="PS50110"/>
    </source>
</evidence>
<reference evidence="5" key="1">
    <citation type="journal article" date="2019" name="Int. J. Syst. Evol. Microbiol.">
        <title>The Global Catalogue of Microorganisms (GCM) 10K type strain sequencing project: providing services to taxonomists for standard genome sequencing and annotation.</title>
        <authorList>
            <consortium name="The Broad Institute Genomics Platform"/>
            <consortium name="The Broad Institute Genome Sequencing Center for Infectious Disease"/>
            <person name="Wu L."/>
            <person name="Ma J."/>
        </authorList>
    </citation>
    <scope>NUCLEOTIDE SEQUENCE [LARGE SCALE GENOMIC DNA]</scope>
    <source>
        <strain evidence="5">JCM 3369</strain>
    </source>
</reference>
<dbReference type="Proteomes" id="UP001597327">
    <property type="component" value="Unassembled WGS sequence"/>
</dbReference>
<evidence type="ECO:0000256" key="2">
    <source>
        <dbReference type="PROSITE-ProRule" id="PRU00169"/>
    </source>
</evidence>
<comment type="caution">
    <text evidence="4">The sequence shown here is derived from an EMBL/GenBank/DDBJ whole genome shotgun (WGS) entry which is preliminary data.</text>
</comment>
<name>A0ABW4K093_9HYPH</name>
<dbReference type="InterPro" id="IPR050595">
    <property type="entry name" value="Bact_response_regulator"/>
</dbReference>
<dbReference type="PANTHER" id="PTHR44591">
    <property type="entry name" value="STRESS RESPONSE REGULATOR PROTEIN 1"/>
    <property type="match status" value="1"/>
</dbReference>
<dbReference type="EMBL" id="JBHUFA010000014">
    <property type="protein sequence ID" value="MFD1697153.1"/>
    <property type="molecule type" value="Genomic_DNA"/>
</dbReference>
<evidence type="ECO:0000313" key="5">
    <source>
        <dbReference type="Proteomes" id="UP001597327"/>
    </source>
</evidence>
<dbReference type="SUPFAM" id="SSF52172">
    <property type="entry name" value="CheY-like"/>
    <property type="match status" value="1"/>
</dbReference>
<accession>A0ABW4K093</accession>
<feature type="domain" description="Response regulatory" evidence="3">
    <location>
        <begin position="4"/>
        <end position="121"/>
    </location>
</feature>
<keyword evidence="5" id="KW-1185">Reference proteome</keyword>
<dbReference type="CDD" id="cd17552">
    <property type="entry name" value="REC_RR468-like"/>
    <property type="match status" value="1"/>
</dbReference>
<dbReference type="SMART" id="SM00448">
    <property type="entry name" value="REC"/>
    <property type="match status" value="1"/>
</dbReference>
<gene>
    <name evidence="4" type="ORF">ACFSC7_16665</name>
</gene>
<dbReference type="RefSeq" id="WP_149893971.1">
    <property type="nucleotide sequence ID" value="NZ_JBHUFA010000014.1"/>
</dbReference>
<dbReference type="Gene3D" id="3.40.50.2300">
    <property type="match status" value="1"/>
</dbReference>
<dbReference type="PROSITE" id="PS50110">
    <property type="entry name" value="RESPONSE_REGULATORY"/>
    <property type="match status" value="1"/>
</dbReference>
<dbReference type="Pfam" id="PF00072">
    <property type="entry name" value="Response_reg"/>
    <property type="match status" value="1"/>
</dbReference>
<organism evidence="4 5">
    <name type="scientific">Roseibium aestuarii</name>
    <dbReference type="NCBI Taxonomy" id="2600299"/>
    <lineage>
        <taxon>Bacteria</taxon>
        <taxon>Pseudomonadati</taxon>
        <taxon>Pseudomonadota</taxon>
        <taxon>Alphaproteobacteria</taxon>
        <taxon>Hyphomicrobiales</taxon>
        <taxon>Stappiaceae</taxon>
        <taxon>Roseibium</taxon>
    </lineage>
</organism>
<protein>
    <submittedName>
        <fullName evidence="4">Response regulator</fullName>
    </submittedName>
</protein>
<evidence type="ECO:0000313" key="4">
    <source>
        <dbReference type="EMBL" id="MFD1697153.1"/>
    </source>
</evidence>
<feature type="modified residue" description="4-aspartylphosphate" evidence="2">
    <location>
        <position position="54"/>
    </location>
</feature>
<keyword evidence="1 2" id="KW-0597">Phosphoprotein</keyword>
<dbReference type="InterPro" id="IPR011006">
    <property type="entry name" value="CheY-like_superfamily"/>
</dbReference>
<sequence length="125" mass="13681">MVSKALYVDDEPDICRIAEMCLQLNEAFETRSAGSGLEAIDIARSWQPDVILLDVMMPGLDGPSTFGHLKADPLTAQIPVIFVTAKALESDLARLKSHDILGVIPKPFQAMTLAEEVRELMNRTG</sequence>
<proteinExistence type="predicted"/>